<keyword evidence="5" id="KW-1185">Reference proteome</keyword>
<accession>A0A0B7MP65</accession>
<dbReference type="PIRSF" id="PIRSF000521">
    <property type="entry name" value="Transaminase_4ab_Lys_Orn"/>
    <property type="match status" value="1"/>
</dbReference>
<gene>
    <name evidence="4" type="primary">patA</name>
    <name evidence="4" type="ORF">SSCH_590011</name>
</gene>
<name>A0A0B7MP65_9FIRM</name>
<keyword evidence="2 3" id="KW-0663">Pyridoxal phosphate</keyword>
<evidence type="ECO:0000256" key="3">
    <source>
        <dbReference type="RuleBase" id="RU003560"/>
    </source>
</evidence>
<evidence type="ECO:0000313" key="4">
    <source>
        <dbReference type="EMBL" id="CEO89736.1"/>
    </source>
</evidence>
<dbReference type="InterPro" id="IPR049704">
    <property type="entry name" value="Aminotrans_3_PPA_site"/>
</dbReference>
<dbReference type="FunFam" id="3.40.640.10:FF:000004">
    <property type="entry name" value="Acetylornithine aminotransferase"/>
    <property type="match status" value="1"/>
</dbReference>
<dbReference type="InterPro" id="IPR005814">
    <property type="entry name" value="Aminotrans_3"/>
</dbReference>
<dbReference type="Gene3D" id="3.90.1150.10">
    <property type="entry name" value="Aspartate Aminotransferase, domain 1"/>
    <property type="match status" value="1"/>
</dbReference>
<evidence type="ECO:0000256" key="2">
    <source>
        <dbReference type="ARBA" id="ARBA00022898"/>
    </source>
</evidence>
<dbReference type="GO" id="GO:0030170">
    <property type="term" value="F:pyridoxal phosphate binding"/>
    <property type="evidence" value="ECO:0007669"/>
    <property type="project" value="InterPro"/>
</dbReference>
<dbReference type="Pfam" id="PF00202">
    <property type="entry name" value="Aminotran_3"/>
    <property type="match status" value="1"/>
</dbReference>
<organism evidence="4 5">
    <name type="scientific">Syntrophaceticus schinkii</name>
    <dbReference type="NCBI Taxonomy" id="499207"/>
    <lineage>
        <taxon>Bacteria</taxon>
        <taxon>Bacillati</taxon>
        <taxon>Bacillota</taxon>
        <taxon>Clostridia</taxon>
        <taxon>Thermoanaerobacterales</taxon>
        <taxon>Thermoanaerobacterales Family III. Incertae Sedis</taxon>
        <taxon>Syntrophaceticus</taxon>
    </lineage>
</organism>
<evidence type="ECO:0000256" key="1">
    <source>
        <dbReference type="ARBA" id="ARBA00001933"/>
    </source>
</evidence>
<dbReference type="Proteomes" id="UP000046155">
    <property type="component" value="Unassembled WGS sequence"/>
</dbReference>
<dbReference type="SUPFAM" id="SSF53383">
    <property type="entry name" value="PLP-dependent transferases"/>
    <property type="match status" value="1"/>
</dbReference>
<dbReference type="GO" id="GO:0033094">
    <property type="term" value="F:putrescine--2-oxoglutarate transaminase activity"/>
    <property type="evidence" value="ECO:0007669"/>
    <property type="project" value="UniProtKB-EC"/>
</dbReference>
<dbReference type="GO" id="GO:0042802">
    <property type="term" value="F:identical protein binding"/>
    <property type="evidence" value="ECO:0007669"/>
    <property type="project" value="TreeGrafter"/>
</dbReference>
<dbReference type="PANTHER" id="PTHR11986">
    <property type="entry name" value="AMINOTRANSFERASE CLASS III"/>
    <property type="match status" value="1"/>
</dbReference>
<dbReference type="CDD" id="cd00610">
    <property type="entry name" value="OAT_like"/>
    <property type="match status" value="1"/>
</dbReference>
<reference evidence="5" key="1">
    <citation type="submission" date="2015-01" db="EMBL/GenBank/DDBJ databases">
        <authorList>
            <person name="Manzoor Shahid"/>
            <person name="Zubair Saima"/>
        </authorList>
    </citation>
    <scope>NUCLEOTIDE SEQUENCE [LARGE SCALE GENOMIC DNA]</scope>
    <source>
        <strain evidence="5">Sp3</strain>
    </source>
</reference>
<dbReference type="Gene3D" id="3.40.640.10">
    <property type="entry name" value="Type I PLP-dependent aspartate aminotransferase-like (Major domain)"/>
    <property type="match status" value="1"/>
</dbReference>
<comment type="similarity">
    <text evidence="3">Belongs to the class-III pyridoxal-phosphate-dependent aminotransferase family.</text>
</comment>
<proteinExistence type="inferred from homology"/>
<protein>
    <submittedName>
        <fullName evidence="4">Putrescine aminotransferase</fullName>
        <ecNumber evidence="4">2.6.1.82</ecNumber>
    </submittedName>
</protein>
<comment type="cofactor">
    <cofactor evidence="1">
        <name>pyridoxal 5'-phosphate</name>
        <dbReference type="ChEBI" id="CHEBI:597326"/>
    </cofactor>
</comment>
<dbReference type="InterPro" id="IPR015422">
    <property type="entry name" value="PyrdxlP-dep_Trfase_small"/>
</dbReference>
<dbReference type="InterPro" id="IPR015424">
    <property type="entry name" value="PyrdxlP-dep_Trfase"/>
</dbReference>
<dbReference type="InterPro" id="IPR050103">
    <property type="entry name" value="Class-III_PLP-dep_AT"/>
</dbReference>
<dbReference type="EC" id="2.6.1.82" evidence="4"/>
<evidence type="ECO:0000313" key="5">
    <source>
        <dbReference type="Proteomes" id="UP000046155"/>
    </source>
</evidence>
<dbReference type="PROSITE" id="PS00600">
    <property type="entry name" value="AA_TRANSFER_CLASS_3"/>
    <property type="match status" value="1"/>
</dbReference>
<dbReference type="EMBL" id="CDRZ01000257">
    <property type="protein sequence ID" value="CEO89736.1"/>
    <property type="molecule type" value="Genomic_DNA"/>
</dbReference>
<dbReference type="InterPro" id="IPR015421">
    <property type="entry name" value="PyrdxlP-dep_Trfase_major"/>
</dbReference>
<dbReference type="AlphaFoldDB" id="A0A0B7MP65"/>
<dbReference type="PANTHER" id="PTHR11986:SF121">
    <property type="entry name" value="BLR3010 PROTEIN"/>
    <property type="match status" value="1"/>
</dbReference>
<keyword evidence="4" id="KW-0808">Transferase</keyword>
<sequence>MKKGEDLLSLQEAMQLNRRDVRDIYKQYANPGLATMMGLINFDKKFVRAQGVSVWDDQGNEYLDFLGGYGALNFGHNHLQIVEAVQQAGELPNLLQASLGTLYAALAYNLAQITPGELCRTFFGNSGAEAVEGALKLARAATKKTRIIHCEGSFHGKTFGALSVTGKSKYQDPFKPLLPGCEAVPFGDPNALEAKLRNRDVAAFIIEPIQGEGGVHIPEEGYLRQVRDLCTRYETLLIFDEIQTGFARTGTTFACQWDTVEPDIMCLGKSLGGGVMPISAFTTTEGIWDRAFGGMEKCALHTSTFGGNARACAAGIASIEVMINENLAEQTRGKGAYLLQGLRELQEKYPALIKEVRGRGLLIGIEFNQVSGGFLNKVTGGKLNKFAEEYLAALVAGELMNRYQIITAYTLNNPNVIRFEPPLIVTREQLDTLLHALEDIFKKHSSIWSLVLSSGKNLMMK</sequence>
<keyword evidence="4" id="KW-0032">Aminotransferase</keyword>